<evidence type="ECO:0000313" key="2">
    <source>
        <dbReference type="EMBL" id="QES89825.1"/>
    </source>
</evidence>
<evidence type="ECO:0000256" key="1">
    <source>
        <dbReference type="ARBA" id="ARBA00014286"/>
    </source>
</evidence>
<proteinExistence type="predicted"/>
<accession>A0A5P2G2V8</accession>
<dbReference type="GO" id="GO:0006629">
    <property type="term" value="P:lipid metabolic process"/>
    <property type="evidence" value="ECO:0007669"/>
    <property type="project" value="InterPro"/>
</dbReference>
<dbReference type="Proteomes" id="UP000292424">
    <property type="component" value="Chromosome"/>
</dbReference>
<organism evidence="2 3">
    <name type="scientific">Rhizosphaericola mali</name>
    <dbReference type="NCBI Taxonomy" id="2545455"/>
    <lineage>
        <taxon>Bacteria</taxon>
        <taxon>Pseudomonadati</taxon>
        <taxon>Bacteroidota</taxon>
        <taxon>Chitinophagia</taxon>
        <taxon>Chitinophagales</taxon>
        <taxon>Chitinophagaceae</taxon>
        <taxon>Rhizosphaericola</taxon>
    </lineage>
</organism>
<dbReference type="AlphaFoldDB" id="A0A5P2G2V8"/>
<gene>
    <name evidence="2" type="ORF">E0W69_014535</name>
</gene>
<dbReference type="EMBL" id="CP044016">
    <property type="protein sequence ID" value="QES89825.1"/>
    <property type="molecule type" value="Genomic_DNA"/>
</dbReference>
<dbReference type="Pfam" id="PF13653">
    <property type="entry name" value="GDPD_2"/>
    <property type="match status" value="1"/>
</dbReference>
<dbReference type="PANTHER" id="PTHR31571">
    <property type="entry name" value="ALTERED INHERITANCE OF MITOCHONDRIA PROTEIN 6"/>
    <property type="match status" value="1"/>
</dbReference>
<protein>
    <recommendedName>
        <fullName evidence="1">Altered inheritance of mitochondria protein 6</fullName>
    </recommendedName>
</protein>
<dbReference type="InterPro" id="IPR051236">
    <property type="entry name" value="HAT_RTT109-like"/>
</dbReference>
<name>A0A5P2G2V8_9BACT</name>
<dbReference type="RefSeq" id="WP_131330783.1">
    <property type="nucleotide sequence ID" value="NZ_CP044016.1"/>
</dbReference>
<sequence length="257" mass="29900">MKKIIIILLFLLTLIDSWSQQKYTLNKVHSHNDYWQKRPFYLAYQHGLGSVEADTYLWNGQLLVAHDTIDIKQENSLEKLYLQPLTKELNIRHGYPFRDTSLSMQLLIELKSAPDKELKAIDTLLQKFPSLIFNKKVQLVFTGNTPSENAIKEAPSYLHFDGQISKVYSPLLLAHMSMLSDNLEEFIHWDGSVPLTSKQKSVLVKNVRKIHKLGKKIRFWNAPDNPLAWKELMQLDVDYINTDHIESIAQFFDSKMN</sequence>
<dbReference type="SUPFAM" id="SSF51695">
    <property type="entry name" value="PLC-like phosphodiesterases"/>
    <property type="match status" value="1"/>
</dbReference>
<dbReference type="GO" id="GO:0008081">
    <property type="term" value="F:phosphoric diester hydrolase activity"/>
    <property type="evidence" value="ECO:0007669"/>
    <property type="project" value="InterPro"/>
</dbReference>
<reference evidence="2 3" key="1">
    <citation type="submission" date="2019-09" db="EMBL/GenBank/DDBJ databases">
        <title>Complete genome sequence of Arachidicoccus sp. B3-10 isolated from apple orchard soil.</title>
        <authorList>
            <person name="Kim H.S."/>
            <person name="Han K.-I."/>
            <person name="Suh M.K."/>
            <person name="Lee K.C."/>
            <person name="Eom M.K."/>
            <person name="Kim J.-S."/>
            <person name="Kang S.W."/>
            <person name="Sin Y."/>
            <person name="Lee J.-S."/>
        </authorList>
    </citation>
    <scope>NUCLEOTIDE SEQUENCE [LARGE SCALE GENOMIC DNA]</scope>
    <source>
        <strain evidence="2 3">B3-10</strain>
    </source>
</reference>
<dbReference type="Gene3D" id="3.20.20.190">
    <property type="entry name" value="Phosphatidylinositol (PI) phosphodiesterase"/>
    <property type="match status" value="1"/>
</dbReference>
<dbReference type="OrthoDB" id="9794455at2"/>
<dbReference type="KEGG" id="arac:E0W69_014535"/>
<evidence type="ECO:0000313" key="3">
    <source>
        <dbReference type="Proteomes" id="UP000292424"/>
    </source>
</evidence>
<dbReference type="InterPro" id="IPR017946">
    <property type="entry name" value="PLC-like_Pdiesterase_TIM-brl"/>
</dbReference>
<keyword evidence="3" id="KW-1185">Reference proteome</keyword>
<dbReference type="PANTHER" id="PTHR31571:SF1">
    <property type="entry name" value="ALTERED INHERITANCE OF MITOCHONDRIA PROTEIN 6"/>
    <property type="match status" value="1"/>
</dbReference>